<comment type="catalytic activity">
    <reaction evidence="5">
        <text>2 Fe(III)-[cytochrome b5] + NADH = 2 Fe(II)-[cytochrome b5] + NAD(+) + H(+)</text>
        <dbReference type="Rhea" id="RHEA:46680"/>
        <dbReference type="Rhea" id="RHEA-COMP:10438"/>
        <dbReference type="Rhea" id="RHEA-COMP:10439"/>
        <dbReference type="ChEBI" id="CHEBI:15378"/>
        <dbReference type="ChEBI" id="CHEBI:29033"/>
        <dbReference type="ChEBI" id="CHEBI:29034"/>
        <dbReference type="ChEBI" id="CHEBI:57540"/>
        <dbReference type="ChEBI" id="CHEBI:57945"/>
        <dbReference type="EC" id="1.6.2.2"/>
    </reaction>
</comment>
<dbReference type="AlphaFoldDB" id="A0A060TA94"/>
<keyword evidence="2 6" id="KW-0285">Flavoprotein</keyword>
<reference evidence="8" key="2">
    <citation type="submission" date="2014-06" db="EMBL/GenBank/DDBJ databases">
        <title>The complete genome of Blastobotrys (Arxula) adeninivorans LS3 - a yeast of biotechnological interest.</title>
        <authorList>
            <person name="Kunze G."/>
            <person name="Gaillardin C."/>
            <person name="Czernicka M."/>
            <person name="Durrens P."/>
            <person name="Martin T."/>
            <person name="Boer E."/>
            <person name="Gabaldon T."/>
            <person name="Cruz J."/>
            <person name="Talla E."/>
            <person name="Marck C."/>
            <person name="Goffeau A."/>
            <person name="Barbe V."/>
            <person name="Baret P."/>
            <person name="Baronian K."/>
            <person name="Beier S."/>
            <person name="Bleykasten C."/>
            <person name="Bode R."/>
            <person name="Casaregola S."/>
            <person name="Despons L."/>
            <person name="Fairhead C."/>
            <person name="Giersberg M."/>
            <person name="Gierski P."/>
            <person name="Hahnel U."/>
            <person name="Hartmann A."/>
            <person name="Jankowska D."/>
            <person name="Jubin C."/>
            <person name="Jung P."/>
            <person name="Lafontaine I."/>
            <person name="Leh-Louis V."/>
            <person name="Lemaire M."/>
            <person name="Marcet-Houben M."/>
            <person name="Mascher M."/>
            <person name="Morel G."/>
            <person name="Richard G.-F."/>
            <person name="Riechen J."/>
            <person name="Sacerdot C."/>
            <person name="Sarkar A."/>
            <person name="Savel G."/>
            <person name="Schacherer J."/>
            <person name="Sherman D."/>
            <person name="Straub M.-L."/>
            <person name="Stein N."/>
            <person name="Thierry A."/>
            <person name="Trautwein-Schult A."/>
            <person name="Westhof E."/>
            <person name="Worch S."/>
            <person name="Dujon B."/>
            <person name="Souciet J.-L."/>
            <person name="Wincker P."/>
            <person name="Scholz U."/>
            <person name="Neuveglise N."/>
        </authorList>
    </citation>
    <scope>NUCLEOTIDE SEQUENCE</scope>
    <source>
        <strain evidence="8">LS3</strain>
    </source>
</reference>
<keyword evidence="4" id="KW-0560">Oxidoreductase</keyword>
<sequence>MEQLSSPLHGVLIPCCLLIAGISIVNTAYAPHGLALAVALAAFKFYRGRPKRVLTTSFQEFELLERVDLGSGVLLKFKLDDSSYLGSPIGHAIDMRLGPLSSANDKTLSYVPITTDLDRGYFELVVRPGDPGASLQEHQVGWFRLSPEVPRFSYEPNMGHLALVIAPGQGPQDPHPVCIALQIINLVVRTPDDLTFLSVYCYSNSPYREDVLMSEDLDEVAQKYPRMELHYIGDFLQQGYACSNTLTNAHVDTIAKADKVVYIGNNSSKDLDRLTAVGSVIAITPINQPLS</sequence>
<dbReference type="EMBL" id="HG937694">
    <property type="protein sequence ID" value="CDP38035.1"/>
    <property type="molecule type" value="Genomic_DNA"/>
</dbReference>
<keyword evidence="3 6" id="KW-0274">FAD</keyword>
<feature type="transmembrane region" description="Helical" evidence="7">
    <location>
        <begin position="7"/>
        <end position="24"/>
    </location>
</feature>
<organism evidence="8">
    <name type="scientific">Blastobotrys adeninivorans</name>
    <name type="common">Yeast</name>
    <name type="synonym">Arxula adeninivorans</name>
    <dbReference type="NCBI Taxonomy" id="409370"/>
    <lineage>
        <taxon>Eukaryota</taxon>
        <taxon>Fungi</taxon>
        <taxon>Dikarya</taxon>
        <taxon>Ascomycota</taxon>
        <taxon>Saccharomycotina</taxon>
        <taxon>Dipodascomycetes</taxon>
        <taxon>Dipodascales</taxon>
        <taxon>Trichomonascaceae</taxon>
        <taxon>Blastobotrys</taxon>
    </lineage>
</organism>
<evidence type="ECO:0000256" key="7">
    <source>
        <dbReference type="SAM" id="Phobius"/>
    </source>
</evidence>
<protein>
    <submittedName>
        <fullName evidence="8">ARAD1D25322p</fullName>
    </submittedName>
</protein>
<proteinExistence type="predicted"/>
<dbReference type="GO" id="GO:0090524">
    <property type="term" value="F:cytochrome-b5 reductase activity, acting on NADH"/>
    <property type="evidence" value="ECO:0007669"/>
    <property type="project" value="UniProtKB-EC"/>
</dbReference>
<evidence type="ECO:0000256" key="6">
    <source>
        <dbReference type="PIRSR" id="PIRSR601834-1"/>
    </source>
</evidence>
<dbReference type="PANTHER" id="PTHR19370:SF184">
    <property type="entry name" value="NADH-CYTOCHROME B5 REDUCTASE-LIKE"/>
    <property type="match status" value="1"/>
</dbReference>
<evidence type="ECO:0000256" key="4">
    <source>
        <dbReference type="ARBA" id="ARBA00023002"/>
    </source>
</evidence>
<comment type="cofactor">
    <cofactor evidence="1 6">
        <name>FAD</name>
        <dbReference type="ChEBI" id="CHEBI:57692"/>
    </cofactor>
</comment>
<accession>A0A060TA94</accession>
<evidence type="ECO:0000256" key="2">
    <source>
        <dbReference type="ARBA" id="ARBA00022630"/>
    </source>
</evidence>
<evidence type="ECO:0000313" key="8">
    <source>
        <dbReference type="EMBL" id="CDP38035.1"/>
    </source>
</evidence>
<name>A0A060TA94_BLAAD</name>
<evidence type="ECO:0000256" key="3">
    <source>
        <dbReference type="ARBA" id="ARBA00022827"/>
    </source>
</evidence>
<evidence type="ECO:0000256" key="5">
    <source>
        <dbReference type="ARBA" id="ARBA00047682"/>
    </source>
</evidence>
<keyword evidence="7" id="KW-0812">Transmembrane</keyword>
<keyword evidence="7" id="KW-1133">Transmembrane helix</keyword>
<dbReference type="InterPro" id="IPR001834">
    <property type="entry name" value="CBR-like"/>
</dbReference>
<evidence type="ECO:0000256" key="1">
    <source>
        <dbReference type="ARBA" id="ARBA00001974"/>
    </source>
</evidence>
<dbReference type="PhylomeDB" id="A0A060TA94"/>
<reference evidence="8" key="1">
    <citation type="submission" date="2014-02" db="EMBL/GenBank/DDBJ databases">
        <authorList>
            <person name="Genoscope - CEA"/>
        </authorList>
    </citation>
    <scope>NUCLEOTIDE SEQUENCE</scope>
    <source>
        <strain evidence="8">LS3</strain>
    </source>
</reference>
<keyword evidence="7" id="KW-0472">Membrane</keyword>
<gene>
    <name evidence="8" type="ORF">GNLVRS02_ARAD1D25322g</name>
</gene>
<feature type="binding site" evidence="6">
    <location>
        <position position="125"/>
    </location>
    <ligand>
        <name>FAD</name>
        <dbReference type="ChEBI" id="CHEBI:57692"/>
    </ligand>
</feature>
<dbReference type="PANTHER" id="PTHR19370">
    <property type="entry name" value="NADH-CYTOCHROME B5 REDUCTASE"/>
    <property type="match status" value="1"/>
</dbReference>
<feature type="binding site" evidence="6">
    <location>
        <position position="110"/>
    </location>
    <ligand>
        <name>FAD</name>
        <dbReference type="ChEBI" id="CHEBI:57692"/>
    </ligand>
</feature>